<dbReference type="Pfam" id="PF13279">
    <property type="entry name" value="4HBT_2"/>
    <property type="match status" value="1"/>
</dbReference>
<dbReference type="PANTHER" id="PTHR31793:SF27">
    <property type="entry name" value="NOVEL THIOESTERASE SUPERFAMILY DOMAIN AND SAPOSIN A-TYPE DOMAIN CONTAINING PROTEIN (0610012H03RIK)"/>
    <property type="match status" value="1"/>
</dbReference>
<accession>A0A4R3MKW8</accession>
<evidence type="ECO:0000256" key="1">
    <source>
        <dbReference type="ARBA" id="ARBA00005953"/>
    </source>
</evidence>
<dbReference type="Proteomes" id="UP000294902">
    <property type="component" value="Unassembled WGS sequence"/>
</dbReference>
<dbReference type="AlphaFoldDB" id="A0A4R3MKW8"/>
<dbReference type="OrthoDB" id="9800856at2"/>
<evidence type="ECO:0000256" key="2">
    <source>
        <dbReference type="ARBA" id="ARBA00022801"/>
    </source>
</evidence>
<reference evidence="3 4" key="1">
    <citation type="submission" date="2019-03" db="EMBL/GenBank/DDBJ databases">
        <title>Genomic Encyclopedia of Type Strains, Phase IV (KMG-IV): sequencing the most valuable type-strain genomes for metagenomic binning, comparative biology and taxonomic classification.</title>
        <authorList>
            <person name="Goeker M."/>
        </authorList>
    </citation>
    <scope>NUCLEOTIDE SEQUENCE [LARGE SCALE GENOMIC DNA]</scope>
    <source>
        <strain evidence="3 4">DSM 24629</strain>
    </source>
</reference>
<dbReference type="RefSeq" id="WP_132251997.1">
    <property type="nucleotide sequence ID" value="NZ_SMAL01000004.1"/>
</dbReference>
<dbReference type="InterPro" id="IPR050563">
    <property type="entry name" value="4-hydroxybenzoyl-CoA_TE"/>
</dbReference>
<gene>
    <name evidence="3" type="ORF">EDC18_104209</name>
</gene>
<evidence type="ECO:0000313" key="4">
    <source>
        <dbReference type="Proteomes" id="UP000294902"/>
    </source>
</evidence>
<dbReference type="GO" id="GO:0047617">
    <property type="term" value="F:fatty acyl-CoA hydrolase activity"/>
    <property type="evidence" value="ECO:0007669"/>
    <property type="project" value="TreeGrafter"/>
</dbReference>
<dbReference type="Gene3D" id="3.10.129.10">
    <property type="entry name" value="Hotdog Thioesterase"/>
    <property type="match status" value="1"/>
</dbReference>
<dbReference type="InterPro" id="IPR029069">
    <property type="entry name" value="HotDog_dom_sf"/>
</dbReference>
<protein>
    <submittedName>
        <fullName evidence="3">Acyl-CoA thioester hydrolase</fullName>
    </submittedName>
</protein>
<keyword evidence="2 3" id="KW-0378">Hydrolase</keyword>
<evidence type="ECO:0000313" key="3">
    <source>
        <dbReference type="EMBL" id="TCT15059.1"/>
    </source>
</evidence>
<dbReference type="PIRSF" id="PIRSF003230">
    <property type="entry name" value="YbgC"/>
    <property type="match status" value="1"/>
</dbReference>
<dbReference type="InterPro" id="IPR006684">
    <property type="entry name" value="YbgC/YbaW"/>
</dbReference>
<dbReference type="NCBIfam" id="TIGR00051">
    <property type="entry name" value="YbgC/FadM family acyl-CoA thioesterase"/>
    <property type="match status" value="1"/>
</dbReference>
<dbReference type="EMBL" id="SMAL01000004">
    <property type="protein sequence ID" value="TCT15059.1"/>
    <property type="molecule type" value="Genomic_DNA"/>
</dbReference>
<dbReference type="CDD" id="cd00586">
    <property type="entry name" value="4HBT"/>
    <property type="match status" value="1"/>
</dbReference>
<keyword evidence="4" id="KW-1185">Reference proteome</keyword>
<sequence>MISESKVIVRYAETDQMGVVHHSNYPIWYEVARTDLIKKLGMTYTDIEKMGLLFPLLELKSKYIEPALYEDELIIKTSLKSFKGIKIVFEYSIYRNDGEKAINIGETIHALVTKEFKPVNVKKEFPELFKLLEDAVEKE</sequence>
<organism evidence="3 4">
    <name type="scientific">Natranaerovirga pectinivora</name>
    <dbReference type="NCBI Taxonomy" id="682400"/>
    <lineage>
        <taxon>Bacteria</taxon>
        <taxon>Bacillati</taxon>
        <taxon>Bacillota</taxon>
        <taxon>Clostridia</taxon>
        <taxon>Lachnospirales</taxon>
        <taxon>Natranaerovirgaceae</taxon>
        <taxon>Natranaerovirga</taxon>
    </lineage>
</organism>
<proteinExistence type="inferred from homology"/>
<name>A0A4R3MKW8_9FIRM</name>
<dbReference type="SUPFAM" id="SSF54637">
    <property type="entry name" value="Thioesterase/thiol ester dehydrase-isomerase"/>
    <property type="match status" value="1"/>
</dbReference>
<comment type="similarity">
    <text evidence="1">Belongs to the 4-hydroxybenzoyl-CoA thioesterase family.</text>
</comment>
<dbReference type="PANTHER" id="PTHR31793">
    <property type="entry name" value="4-HYDROXYBENZOYL-COA THIOESTERASE FAMILY MEMBER"/>
    <property type="match status" value="1"/>
</dbReference>
<comment type="caution">
    <text evidence="3">The sequence shown here is derived from an EMBL/GenBank/DDBJ whole genome shotgun (WGS) entry which is preliminary data.</text>
</comment>